<keyword evidence="6" id="KW-1185">Reference proteome</keyword>
<reference evidence="5 6" key="1">
    <citation type="submission" date="2024-05" db="EMBL/GenBank/DDBJ databases">
        <title>Genetic variation in Jamaican populations of the coffee berry borer (Hypothenemus hampei).</title>
        <authorList>
            <person name="Errbii M."/>
            <person name="Myrie A."/>
        </authorList>
    </citation>
    <scope>NUCLEOTIDE SEQUENCE [LARGE SCALE GENOMIC DNA]</scope>
    <source>
        <strain evidence="5">JA-Hopewell-2020-01-JO</strain>
        <tissue evidence="5">Whole body</tissue>
    </source>
</reference>
<dbReference type="Pfam" id="PF02114">
    <property type="entry name" value="Phosducin"/>
    <property type="match status" value="1"/>
</dbReference>
<dbReference type="Gene3D" id="3.40.30.10">
    <property type="entry name" value="Glutaredoxin"/>
    <property type="match status" value="1"/>
</dbReference>
<dbReference type="InterPro" id="IPR001200">
    <property type="entry name" value="Phosducin"/>
</dbReference>
<sequence>MATLEDKILGEKLHNYCSSSEDEDSGDESQDKKAPVEEPKSPVEVNKWEGSSTNTGPKGVIEDWRRFKQLQNEKRVESEKERIELAKKLTMTVRTALDEEKEQAALQDPDLVELLNDNFLLDYQKQRIAEMLEQTNIQKKFGQLLLLRNKKEFLDAIDNEEKNVTIIVHIYDELVEVCRIMNQCLKELCKTYDTVKFAAIAASEAGVSREFKIDGVPALLVYKAGNVIGNFVKLSDDLGRNFQVEDVQNFLVEHGLLEDKSLTPKLVKSGSVADQFDSD</sequence>
<accession>A0ABD1FEJ9</accession>
<proteinExistence type="inferred from homology"/>
<dbReference type="CDD" id="cd02987">
    <property type="entry name" value="Phd_like_Phd"/>
    <property type="match status" value="1"/>
</dbReference>
<evidence type="ECO:0000313" key="6">
    <source>
        <dbReference type="Proteomes" id="UP001566132"/>
    </source>
</evidence>
<evidence type="ECO:0000259" key="4">
    <source>
        <dbReference type="Pfam" id="PF02114"/>
    </source>
</evidence>
<organism evidence="5 6">
    <name type="scientific">Hypothenemus hampei</name>
    <name type="common">Coffee berry borer</name>
    <dbReference type="NCBI Taxonomy" id="57062"/>
    <lineage>
        <taxon>Eukaryota</taxon>
        <taxon>Metazoa</taxon>
        <taxon>Ecdysozoa</taxon>
        <taxon>Arthropoda</taxon>
        <taxon>Hexapoda</taxon>
        <taxon>Insecta</taxon>
        <taxon>Pterygota</taxon>
        <taxon>Neoptera</taxon>
        <taxon>Endopterygota</taxon>
        <taxon>Coleoptera</taxon>
        <taxon>Polyphaga</taxon>
        <taxon>Cucujiformia</taxon>
        <taxon>Curculionidae</taxon>
        <taxon>Scolytinae</taxon>
        <taxon>Hypothenemus</taxon>
    </lineage>
</organism>
<dbReference type="InterPro" id="IPR051499">
    <property type="entry name" value="Phosducin-like_reg"/>
</dbReference>
<name>A0ABD1FEJ9_HYPHA</name>
<dbReference type="SUPFAM" id="SSF52833">
    <property type="entry name" value="Thioredoxin-like"/>
    <property type="match status" value="1"/>
</dbReference>
<comment type="similarity">
    <text evidence="1">Belongs to the phosducin family.</text>
</comment>
<dbReference type="PANTHER" id="PTHR46052">
    <property type="entry name" value="PHOSDUCIN-LIKE PROTEIN"/>
    <property type="match status" value="1"/>
</dbReference>
<dbReference type="InterPro" id="IPR023196">
    <property type="entry name" value="Phosducin_N_dom_sf"/>
</dbReference>
<feature type="region of interest" description="Disordered" evidence="3">
    <location>
        <begin position="1"/>
        <end position="57"/>
    </location>
</feature>
<dbReference type="InterPro" id="IPR024253">
    <property type="entry name" value="Phosducin_thioredoxin-like_dom"/>
</dbReference>
<comment type="caution">
    <text evidence="5">The sequence shown here is derived from an EMBL/GenBank/DDBJ whole genome shotgun (WGS) entry which is preliminary data.</text>
</comment>
<feature type="domain" description="Phosducin" evidence="4">
    <location>
        <begin position="41"/>
        <end position="262"/>
    </location>
</feature>
<dbReference type="PRINTS" id="PR00677">
    <property type="entry name" value="PHOSDUCIN"/>
</dbReference>
<protein>
    <recommendedName>
        <fullName evidence="4">Phosducin domain-containing protein</fullName>
    </recommendedName>
</protein>
<keyword evidence="2" id="KW-0597">Phosphoprotein</keyword>
<dbReference type="InterPro" id="IPR036249">
    <property type="entry name" value="Thioredoxin-like_sf"/>
</dbReference>
<evidence type="ECO:0000256" key="2">
    <source>
        <dbReference type="ARBA" id="ARBA00022553"/>
    </source>
</evidence>
<dbReference type="PANTHER" id="PTHR46052:SF1">
    <property type="entry name" value="PHOSDUCIN-LIKE PROTEIN"/>
    <property type="match status" value="1"/>
</dbReference>
<evidence type="ECO:0000256" key="1">
    <source>
        <dbReference type="ARBA" id="ARBA00009686"/>
    </source>
</evidence>
<feature type="compositionally biased region" description="Basic and acidic residues" evidence="3">
    <location>
        <begin position="29"/>
        <end position="41"/>
    </location>
</feature>
<dbReference type="EMBL" id="JBDJPC010000001">
    <property type="protein sequence ID" value="KAL1517687.1"/>
    <property type="molecule type" value="Genomic_DNA"/>
</dbReference>
<dbReference type="Proteomes" id="UP001566132">
    <property type="component" value="Unassembled WGS sequence"/>
</dbReference>
<evidence type="ECO:0000256" key="3">
    <source>
        <dbReference type="SAM" id="MobiDB-lite"/>
    </source>
</evidence>
<dbReference type="AlphaFoldDB" id="A0ABD1FEJ9"/>
<dbReference type="Gene3D" id="1.10.168.10">
    <property type="entry name" value="Phosducin, domain 2"/>
    <property type="match status" value="1"/>
</dbReference>
<gene>
    <name evidence="5" type="ORF">ABEB36_001422</name>
</gene>
<feature type="compositionally biased region" description="Basic and acidic residues" evidence="3">
    <location>
        <begin position="1"/>
        <end position="14"/>
    </location>
</feature>
<evidence type="ECO:0000313" key="5">
    <source>
        <dbReference type="EMBL" id="KAL1517687.1"/>
    </source>
</evidence>